<dbReference type="PANTHER" id="PTHR47816:SF4">
    <property type="entry name" value="RIBOSOMAL RNA SMALL SUBUNIT METHYLTRANSFERASE C"/>
    <property type="match status" value="1"/>
</dbReference>
<dbReference type="InterPro" id="IPR029063">
    <property type="entry name" value="SAM-dependent_MTases_sf"/>
</dbReference>
<organism evidence="4 5">
    <name type="scientific">Alkalibacterium indicireducens</name>
    <dbReference type="NCBI Taxonomy" id="398758"/>
    <lineage>
        <taxon>Bacteria</taxon>
        <taxon>Bacillati</taxon>
        <taxon>Bacillota</taxon>
        <taxon>Bacilli</taxon>
        <taxon>Lactobacillales</taxon>
        <taxon>Carnobacteriaceae</taxon>
        <taxon>Alkalibacterium</taxon>
    </lineage>
</organism>
<evidence type="ECO:0000256" key="2">
    <source>
        <dbReference type="ARBA" id="ARBA00022679"/>
    </source>
</evidence>
<accession>A0ABN1AVG1</accession>
<dbReference type="CDD" id="cd02440">
    <property type="entry name" value="AdoMet_MTases"/>
    <property type="match status" value="1"/>
</dbReference>
<keyword evidence="2" id="KW-0808">Transferase</keyword>
<comment type="caution">
    <text evidence="4">The sequence shown here is derived from an EMBL/GenBank/DDBJ whole genome shotgun (WGS) entry which is preliminary data.</text>
</comment>
<dbReference type="InterPro" id="IPR007848">
    <property type="entry name" value="Small_mtfrase_dom"/>
</dbReference>
<dbReference type="GO" id="GO:0008168">
    <property type="term" value="F:methyltransferase activity"/>
    <property type="evidence" value="ECO:0007669"/>
    <property type="project" value="UniProtKB-KW"/>
</dbReference>
<dbReference type="SUPFAM" id="SSF53335">
    <property type="entry name" value="S-adenosyl-L-methionine-dependent methyltransferases"/>
    <property type="match status" value="1"/>
</dbReference>
<dbReference type="EMBL" id="BAAADA010000107">
    <property type="protein sequence ID" value="GAA0484681.1"/>
    <property type="molecule type" value="Genomic_DNA"/>
</dbReference>
<proteinExistence type="predicted"/>
<gene>
    <name evidence="4" type="ORF">GCM10008936_12140</name>
</gene>
<evidence type="ECO:0000256" key="1">
    <source>
        <dbReference type="ARBA" id="ARBA00022603"/>
    </source>
</evidence>
<dbReference type="GO" id="GO:0032259">
    <property type="term" value="P:methylation"/>
    <property type="evidence" value="ECO:0007669"/>
    <property type="project" value="UniProtKB-KW"/>
</dbReference>
<protein>
    <submittedName>
        <fullName evidence="4">Class I SAM-dependent methyltransferase</fullName>
    </submittedName>
</protein>
<name>A0ABN1AVG1_9LACT</name>
<feature type="domain" description="Methyltransferase small" evidence="3">
    <location>
        <begin position="28"/>
        <end position="197"/>
    </location>
</feature>
<keyword evidence="5" id="KW-1185">Reference proteome</keyword>
<dbReference type="Proteomes" id="UP001410648">
    <property type="component" value="Unassembled WGS sequence"/>
</dbReference>
<dbReference type="Gene3D" id="3.40.50.150">
    <property type="entry name" value="Vaccinia Virus protein VP39"/>
    <property type="match status" value="1"/>
</dbReference>
<reference evidence="4 5" key="1">
    <citation type="journal article" date="2019" name="Int. J. Syst. Evol. Microbiol.">
        <title>The Global Catalogue of Microorganisms (GCM) 10K type strain sequencing project: providing services to taxonomists for standard genome sequencing and annotation.</title>
        <authorList>
            <consortium name="The Broad Institute Genomics Platform"/>
            <consortium name="The Broad Institute Genome Sequencing Center for Infectious Disease"/>
            <person name="Wu L."/>
            <person name="Ma J."/>
        </authorList>
    </citation>
    <scope>NUCLEOTIDE SEQUENCE [LARGE SCALE GENOMIC DNA]</scope>
    <source>
        <strain evidence="4 5">JCM 14232</strain>
    </source>
</reference>
<evidence type="ECO:0000313" key="5">
    <source>
        <dbReference type="Proteomes" id="UP001410648"/>
    </source>
</evidence>
<evidence type="ECO:0000259" key="3">
    <source>
        <dbReference type="Pfam" id="PF05175"/>
    </source>
</evidence>
<dbReference type="Pfam" id="PF05175">
    <property type="entry name" value="MTS"/>
    <property type="match status" value="1"/>
</dbReference>
<evidence type="ECO:0000313" key="4">
    <source>
        <dbReference type="EMBL" id="GAA0484681.1"/>
    </source>
</evidence>
<dbReference type="RefSeq" id="WP_346024647.1">
    <property type="nucleotide sequence ID" value="NZ_BAAADA010000107.1"/>
</dbReference>
<dbReference type="PANTHER" id="PTHR47816">
    <property type="entry name" value="RIBOSOMAL RNA SMALL SUBUNIT METHYLTRANSFERASE C"/>
    <property type="match status" value="1"/>
</dbReference>
<sequence>MTDHYFTSKPSADKNEKKIEARLKGQQMTFTTDAGVFSRDRVDFGSKVMIEAIDERAFSTGEVLDVGCGYGPVGLSLAKANPSLHIDMIDVNERALELAKKNAELNGVSNVSIFLSSIYEQVEKQTYGAVISNPPIRAGKQTVHQIITDAKKHLADNGVLIIVIQKKQGAPSAKKVMEETYGNVTRIGLDKGYWVLQSEKVTPNNL</sequence>
<keyword evidence="1 4" id="KW-0489">Methyltransferase</keyword>
<dbReference type="InterPro" id="IPR046977">
    <property type="entry name" value="RsmC/RlmG"/>
</dbReference>